<comment type="subcellular location">
    <subcellularLocation>
        <location evidence="1 11">Nucleus</location>
    </subcellularLocation>
</comment>
<comment type="caution">
    <text evidence="19">The sequence shown here is derived from an EMBL/GenBank/DDBJ whole genome shotgun (WGS) entry which is preliminary data.</text>
</comment>
<reference evidence="19" key="1">
    <citation type="submission" date="2023-07" db="EMBL/GenBank/DDBJ databases">
        <title>Chromosome-level genome assembly of Artemia franciscana.</title>
        <authorList>
            <person name="Jo E."/>
        </authorList>
    </citation>
    <scope>NUCLEOTIDE SEQUENCE</scope>
    <source>
        <tissue evidence="19">Whole body</tissue>
    </source>
</reference>
<evidence type="ECO:0000256" key="6">
    <source>
        <dbReference type="ARBA" id="ARBA00022840"/>
    </source>
</evidence>
<dbReference type="InterPro" id="IPR000719">
    <property type="entry name" value="Prot_kinase_dom"/>
</dbReference>
<dbReference type="GO" id="GO:0004715">
    <property type="term" value="F:non-membrane spanning protein tyrosine kinase activity"/>
    <property type="evidence" value="ECO:0007669"/>
    <property type="project" value="UniProtKB-UniRule"/>
</dbReference>
<dbReference type="PROSITE" id="PS00108">
    <property type="entry name" value="PROTEIN_KINASE_ST"/>
    <property type="match status" value="1"/>
</dbReference>
<dbReference type="InterPro" id="IPR017164">
    <property type="entry name" value="Wee1-like_protein_kinase"/>
</dbReference>
<keyword evidence="3 11" id="KW-0479">Metal-binding</keyword>
<dbReference type="Proteomes" id="UP001187531">
    <property type="component" value="Unassembled WGS sequence"/>
</dbReference>
<evidence type="ECO:0000256" key="15">
    <source>
        <dbReference type="PROSITE-ProRule" id="PRU10141"/>
    </source>
</evidence>
<evidence type="ECO:0000313" key="20">
    <source>
        <dbReference type="Proteomes" id="UP001187531"/>
    </source>
</evidence>
<dbReference type="InterPro" id="IPR050339">
    <property type="entry name" value="CC_SR_Kinase"/>
</dbReference>
<feature type="binding site" evidence="13">
    <location>
        <begin position="240"/>
        <end position="248"/>
    </location>
    <ligand>
        <name>ATP</name>
        <dbReference type="ChEBI" id="CHEBI:30616"/>
    </ligand>
</feature>
<dbReference type="PROSITE" id="PS00107">
    <property type="entry name" value="PROTEIN_KINASE_ATP"/>
    <property type="match status" value="1"/>
</dbReference>
<dbReference type="PANTHER" id="PTHR11042">
    <property type="entry name" value="EUKARYOTIC TRANSLATION INITIATION FACTOR 2-ALPHA KINASE EIF2-ALPHA KINASE -RELATED"/>
    <property type="match status" value="1"/>
</dbReference>
<dbReference type="GO" id="GO:0005737">
    <property type="term" value="C:cytoplasm"/>
    <property type="evidence" value="ECO:0007669"/>
    <property type="project" value="TreeGrafter"/>
</dbReference>
<keyword evidence="7 14" id="KW-0460">Magnesium</keyword>
<keyword evidence="2 11" id="KW-0808">Transferase</keyword>
<evidence type="ECO:0000256" key="7">
    <source>
        <dbReference type="ARBA" id="ARBA00022842"/>
    </source>
</evidence>
<dbReference type="GO" id="GO:0000278">
    <property type="term" value="P:mitotic cell cycle"/>
    <property type="evidence" value="ECO:0007669"/>
    <property type="project" value="InterPro"/>
</dbReference>
<evidence type="ECO:0000256" key="17">
    <source>
        <dbReference type="SAM" id="MobiDB-lite"/>
    </source>
</evidence>
<dbReference type="SMART" id="SM00220">
    <property type="entry name" value="S_TKc"/>
    <property type="match status" value="1"/>
</dbReference>
<dbReference type="Pfam" id="PF00069">
    <property type="entry name" value="Pkinase"/>
    <property type="match status" value="1"/>
</dbReference>
<evidence type="ECO:0000259" key="18">
    <source>
        <dbReference type="PROSITE" id="PS50011"/>
    </source>
</evidence>
<dbReference type="PROSITE" id="PS50011">
    <property type="entry name" value="PROTEIN_KINASE_DOM"/>
    <property type="match status" value="1"/>
</dbReference>
<dbReference type="AlphaFoldDB" id="A0AA88L945"/>
<feature type="region of interest" description="Disordered" evidence="17">
    <location>
        <begin position="157"/>
        <end position="195"/>
    </location>
</feature>
<feature type="binding site" evidence="13">
    <location>
        <position position="263"/>
    </location>
    <ligand>
        <name>ATP</name>
        <dbReference type="ChEBI" id="CHEBI:30616"/>
    </ligand>
</feature>
<feature type="active site" description="Proton acceptor" evidence="12">
    <location>
        <position position="361"/>
    </location>
</feature>
<feature type="compositionally biased region" description="Polar residues" evidence="17">
    <location>
        <begin position="176"/>
        <end position="185"/>
    </location>
</feature>
<gene>
    <name evidence="19" type="ORF">QYM36_011481</name>
</gene>
<keyword evidence="4 11" id="KW-0547">Nucleotide-binding</keyword>
<organism evidence="19 20">
    <name type="scientific">Artemia franciscana</name>
    <name type="common">Brine shrimp</name>
    <name type="synonym">Artemia sanfranciscana</name>
    <dbReference type="NCBI Taxonomy" id="6661"/>
    <lineage>
        <taxon>Eukaryota</taxon>
        <taxon>Metazoa</taxon>
        <taxon>Ecdysozoa</taxon>
        <taxon>Arthropoda</taxon>
        <taxon>Crustacea</taxon>
        <taxon>Branchiopoda</taxon>
        <taxon>Anostraca</taxon>
        <taxon>Artemiidae</taxon>
        <taxon>Artemia</taxon>
    </lineage>
</organism>
<comment type="catalytic activity">
    <reaction evidence="11">
        <text>L-tyrosyl-[protein] + ATP = O-phospho-L-tyrosyl-[protein] + ADP + H(+)</text>
        <dbReference type="Rhea" id="RHEA:10596"/>
        <dbReference type="Rhea" id="RHEA-COMP:10136"/>
        <dbReference type="Rhea" id="RHEA-COMP:20101"/>
        <dbReference type="ChEBI" id="CHEBI:15378"/>
        <dbReference type="ChEBI" id="CHEBI:30616"/>
        <dbReference type="ChEBI" id="CHEBI:46858"/>
        <dbReference type="ChEBI" id="CHEBI:61978"/>
        <dbReference type="ChEBI" id="CHEBI:456216"/>
        <dbReference type="EC" id="2.7.10.2"/>
    </reaction>
</comment>
<evidence type="ECO:0000256" key="10">
    <source>
        <dbReference type="ARBA" id="ARBA00037982"/>
    </source>
</evidence>
<comment type="cofactor">
    <cofactor evidence="14">
        <name>Mg(2+)</name>
        <dbReference type="ChEBI" id="CHEBI:18420"/>
    </cofactor>
    <text evidence="14">Binds 2 magnesium ions per subunit.</text>
</comment>
<feature type="coiled-coil region" evidence="16">
    <location>
        <begin position="516"/>
        <end position="543"/>
    </location>
</feature>
<evidence type="ECO:0000256" key="8">
    <source>
        <dbReference type="ARBA" id="ARBA00023137"/>
    </source>
</evidence>
<evidence type="ECO:0000256" key="16">
    <source>
        <dbReference type="SAM" id="Coils"/>
    </source>
</evidence>
<keyword evidence="8 11" id="KW-0829">Tyrosine-protein kinase</keyword>
<comment type="similarity">
    <text evidence="11">Belongs to the protein kinase superfamily. Ser/Thr protein kinase family. WEE1 subfamily.</text>
</comment>
<dbReference type="PIRSF" id="PIRSF037281">
    <property type="entry name" value="Wee1-like_protein_kinase"/>
    <property type="match status" value="1"/>
</dbReference>
<evidence type="ECO:0000256" key="11">
    <source>
        <dbReference type="PIRNR" id="PIRNR037281"/>
    </source>
</evidence>
<evidence type="ECO:0000256" key="1">
    <source>
        <dbReference type="ARBA" id="ARBA00004123"/>
    </source>
</evidence>
<dbReference type="EC" id="2.7.10.2" evidence="11"/>
<evidence type="ECO:0000256" key="12">
    <source>
        <dbReference type="PIRSR" id="PIRSR037281-1"/>
    </source>
</evidence>
<dbReference type="Gene3D" id="1.10.510.10">
    <property type="entry name" value="Transferase(Phosphotransferase) domain 1"/>
    <property type="match status" value="1"/>
</dbReference>
<comment type="similarity">
    <text evidence="10">Belongs to the protein kinase superfamily. Ser/Thr protein kinase family. GCN2 subfamily.</text>
</comment>
<evidence type="ECO:0000256" key="14">
    <source>
        <dbReference type="PIRSR" id="PIRSR037281-3"/>
    </source>
</evidence>
<sequence length="572" mass="64743">MSFEQATAKSRIKMVPKPMGLCRKLNFMDTEDENMNQSSYEEGLNSSEEMSEFADSGVVTSSPIDKEKERIFLLSPTKTRYPCGGFDSYQPNVGLPPMSPPYKRVRALRLTEEPNTPKTLVEKCTQQVNPLQKVSCVATLKKCPDTPAPLFRQRSLSLRSRSGGATPVESERLSSPPVNQFTPRNLDNPKKRTRSKTLLTDVNDLMCDDESDDEKPPKRIALQEVNISRYHKEFHEIRKIGSGDFGTVYICRNRLDGCDYAVKKSLKPVAGSGNEKMAIREVQAHAILGKHPHVVRYYSAWAEDNHMIIQNEYCNGGSLADEMEDRFKSGKVLTEAELKNIMFQVAEGLRYIHSMHLAHLDIKPGNIFISRETRYDSADDGFEDDENPDRDDVTYKIGDLGHVTSISDPQVEDFEEGDCRYLPLEILQDDYSQLAKGDIFSLGLTIYELAGGYPLPKNGDFWQKIRHEGYLPQLPTLSLEFHKLLLSTIQPDASSRPSAAELLNSELLVPLNRSTTEQLKRELRAERQMNQALRKELLKAQLNGSDKLSPRQTPKRSQRLVGKNMAKSRSYC</sequence>
<evidence type="ECO:0000256" key="13">
    <source>
        <dbReference type="PIRSR" id="PIRSR037281-2"/>
    </source>
</evidence>
<dbReference type="Gene3D" id="3.30.200.20">
    <property type="entry name" value="Phosphorylase Kinase, domain 1"/>
    <property type="match status" value="1"/>
</dbReference>
<feature type="region of interest" description="Disordered" evidence="17">
    <location>
        <begin position="543"/>
        <end position="572"/>
    </location>
</feature>
<feature type="binding site" evidence="14">
    <location>
        <position position="366"/>
    </location>
    <ligand>
        <name>Mg(2+)</name>
        <dbReference type="ChEBI" id="CHEBI:18420"/>
        <label>1</label>
    </ligand>
</feature>
<feature type="binding site" evidence="14">
    <location>
        <position position="399"/>
    </location>
    <ligand>
        <name>Mg(2+)</name>
        <dbReference type="ChEBI" id="CHEBI:18420"/>
        <label>1</label>
    </ligand>
</feature>
<dbReference type="PANTHER" id="PTHR11042:SF185">
    <property type="entry name" value="WEE1-LIKE PROTEIN KINASE"/>
    <property type="match status" value="1"/>
</dbReference>
<dbReference type="InterPro" id="IPR008271">
    <property type="entry name" value="Ser/Thr_kinase_AS"/>
</dbReference>
<evidence type="ECO:0000256" key="2">
    <source>
        <dbReference type="ARBA" id="ARBA00022679"/>
    </source>
</evidence>
<evidence type="ECO:0000256" key="5">
    <source>
        <dbReference type="ARBA" id="ARBA00022777"/>
    </source>
</evidence>
<keyword evidence="6 11" id="KW-0067">ATP-binding</keyword>
<feature type="compositionally biased region" description="Polar residues" evidence="17">
    <location>
        <begin position="543"/>
        <end position="552"/>
    </location>
</feature>
<accession>A0AA88L945</accession>
<dbReference type="InterPro" id="IPR011009">
    <property type="entry name" value="Kinase-like_dom_sf"/>
</dbReference>
<evidence type="ECO:0000313" key="19">
    <source>
        <dbReference type="EMBL" id="KAK2712800.1"/>
    </source>
</evidence>
<proteinExistence type="inferred from homology"/>
<dbReference type="FunFam" id="3.30.200.20:FF:000115">
    <property type="entry name" value="Wee1-like kinase 2"/>
    <property type="match status" value="1"/>
</dbReference>
<keyword evidence="9 11" id="KW-0539">Nucleus</keyword>
<keyword evidence="16" id="KW-0175">Coiled coil</keyword>
<feature type="domain" description="Protein kinase" evidence="18">
    <location>
        <begin position="234"/>
        <end position="508"/>
    </location>
</feature>
<evidence type="ECO:0000256" key="3">
    <source>
        <dbReference type="ARBA" id="ARBA00022723"/>
    </source>
</evidence>
<evidence type="ECO:0000256" key="4">
    <source>
        <dbReference type="ARBA" id="ARBA00022741"/>
    </source>
</evidence>
<dbReference type="EMBL" id="JAVRJZ010000015">
    <property type="protein sequence ID" value="KAK2712800.1"/>
    <property type="molecule type" value="Genomic_DNA"/>
</dbReference>
<evidence type="ECO:0000256" key="9">
    <source>
        <dbReference type="ARBA" id="ARBA00023242"/>
    </source>
</evidence>
<dbReference type="GO" id="GO:0005524">
    <property type="term" value="F:ATP binding"/>
    <property type="evidence" value="ECO:0007669"/>
    <property type="project" value="UniProtKB-UniRule"/>
</dbReference>
<keyword evidence="5 11" id="KW-0418">Kinase</keyword>
<dbReference type="GO" id="GO:0005634">
    <property type="term" value="C:nucleus"/>
    <property type="evidence" value="ECO:0007669"/>
    <property type="project" value="UniProtKB-SubCell"/>
</dbReference>
<protein>
    <recommendedName>
        <fullName evidence="11">Wee1-like protein kinase</fullName>
        <ecNumber evidence="11">2.7.10.2</ecNumber>
    </recommendedName>
</protein>
<dbReference type="GO" id="GO:0000287">
    <property type="term" value="F:magnesium ion binding"/>
    <property type="evidence" value="ECO:0007669"/>
    <property type="project" value="InterPro"/>
</dbReference>
<dbReference type="SUPFAM" id="SSF56112">
    <property type="entry name" value="Protein kinase-like (PK-like)"/>
    <property type="match status" value="1"/>
</dbReference>
<dbReference type="InterPro" id="IPR017441">
    <property type="entry name" value="Protein_kinase_ATP_BS"/>
</dbReference>
<keyword evidence="20" id="KW-1185">Reference proteome</keyword>
<name>A0AA88L945_ARTSF</name>
<feature type="binding site" evidence="15">
    <location>
        <position position="264"/>
    </location>
    <ligand>
        <name>ATP</name>
        <dbReference type="ChEBI" id="CHEBI:30616"/>
    </ligand>
</feature>